<dbReference type="RefSeq" id="XP_043155873.1">
    <property type="nucleotide sequence ID" value="XM_043299938.1"/>
</dbReference>
<dbReference type="Proteomes" id="UP001043456">
    <property type="component" value="Unassembled WGS sequence"/>
</dbReference>
<dbReference type="EMBL" id="BHVY01000003">
    <property type="protein sequence ID" value="GIJ85126.1"/>
    <property type="molecule type" value="Genomic_DNA"/>
</dbReference>
<sequence length="153" mass="17037">MALWEHLYHAAEIHHADDKAYVFVEGPILLPASRPGRDRLDFVHLECSEKETGRRAFSDQLMLMFGGSCSSPSSCVCGTSARTLRRSSLRIWRDCRGVDSFRWDERRDAAACGAETGSVLQLDNDAPWCEIGEHGLVMPLLAREVVSASVATW</sequence>
<keyword evidence="2" id="KW-1185">Reference proteome</keyword>
<evidence type="ECO:0000313" key="1">
    <source>
        <dbReference type="EMBL" id="GIJ85126.1"/>
    </source>
</evidence>
<name>A0A9P3B5H3_9EURO</name>
<gene>
    <name evidence="1" type="ORF">Asppvi_003982</name>
</gene>
<reference evidence="1 2" key="1">
    <citation type="submission" date="2018-10" db="EMBL/GenBank/DDBJ databases">
        <title>Pan-genome distribution and transcriptional activeness of fungal secondary metabolism genes in Aspergillus section Fumigati.</title>
        <authorList>
            <person name="Takahashi H."/>
            <person name="Umemura M."/>
            <person name="Ninomiya A."/>
            <person name="Kusuya Y."/>
            <person name="Urayama S."/>
            <person name="Shimizu M."/>
            <person name="Watanabe A."/>
            <person name="Kamei K."/>
            <person name="Yaguchi T."/>
            <person name="Hagiwara D."/>
        </authorList>
    </citation>
    <scope>NUCLEOTIDE SEQUENCE [LARGE SCALE GENOMIC DNA]</scope>
    <source>
        <strain evidence="1 2">IFM 55266</strain>
    </source>
</reference>
<evidence type="ECO:0000313" key="2">
    <source>
        <dbReference type="Proteomes" id="UP001043456"/>
    </source>
</evidence>
<accession>A0A9P3B5H3</accession>
<comment type="caution">
    <text evidence="1">The sequence shown here is derived from an EMBL/GenBank/DDBJ whole genome shotgun (WGS) entry which is preliminary data.</text>
</comment>
<dbReference type="AlphaFoldDB" id="A0A9P3B5H3"/>
<protein>
    <submittedName>
        <fullName evidence="1">Uncharacterized protein</fullName>
    </submittedName>
</protein>
<organism evidence="1 2">
    <name type="scientific">Aspergillus pseudoviridinutans</name>
    <dbReference type="NCBI Taxonomy" id="1517512"/>
    <lineage>
        <taxon>Eukaryota</taxon>
        <taxon>Fungi</taxon>
        <taxon>Dikarya</taxon>
        <taxon>Ascomycota</taxon>
        <taxon>Pezizomycotina</taxon>
        <taxon>Eurotiomycetes</taxon>
        <taxon>Eurotiomycetidae</taxon>
        <taxon>Eurotiales</taxon>
        <taxon>Aspergillaceae</taxon>
        <taxon>Aspergillus</taxon>
        <taxon>Aspergillus subgen. Fumigati</taxon>
    </lineage>
</organism>
<proteinExistence type="predicted"/>
<dbReference type="GeneID" id="67002594"/>